<evidence type="ECO:0000256" key="2">
    <source>
        <dbReference type="ARBA" id="ARBA00023002"/>
    </source>
</evidence>
<name>A0ABS7UVT3_9BACI</name>
<dbReference type="EMBL" id="JAIQUM010000045">
    <property type="protein sequence ID" value="MBZ5752050.1"/>
    <property type="molecule type" value="Genomic_DNA"/>
</dbReference>
<organism evidence="3 4">
    <name type="scientific">Metabacillus rhizolycopersici</name>
    <dbReference type="NCBI Taxonomy" id="2875709"/>
    <lineage>
        <taxon>Bacteria</taxon>
        <taxon>Bacillati</taxon>
        <taxon>Bacillota</taxon>
        <taxon>Bacilli</taxon>
        <taxon>Bacillales</taxon>
        <taxon>Bacillaceae</taxon>
        <taxon>Metabacillus</taxon>
    </lineage>
</organism>
<dbReference type="PANTHER" id="PTHR43180">
    <property type="entry name" value="3-OXOACYL-(ACYL-CARRIER-PROTEIN) REDUCTASE (AFU_ORTHOLOGUE AFUA_6G11210)"/>
    <property type="match status" value="1"/>
</dbReference>
<keyword evidence="4" id="KW-1185">Reference proteome</keyword>
<dbReference type="InterPro" id="IPR002347">
    <property type="entry name" value="SDR_fam"/>
</dbReference>
<dbReference type="CDD" id="cd05233">
    <property type="entry name" value="SDR_c"/>
    <property type="match status" value="1"/>
</dbReference>
<keyword evidence="2" id="KW-0560">Oxidoreductase</keyword>
<sequence>MERLSGKVAVITGGIGKVTAKRFLKEGAKVVLVDLFEESLHKAKEELDSFGEVLRVQEDVSKESDVESYLYIREENYHWRFFRTN</sequence>
<dbReference type="Proteomes" id="UP001165287">
    <property type="component" value="Unassembled WGS sequence"/>
</dbReference>
<gene>
    <name evidence="3" type="ORF">K9V48_17775</name>
</gene>
<proteinExistence type="inferred from homology"/>
<dbReference type="InterPro" id="IPR036291">
    <property type="entry name" value="NAD(P)-bd_dom_sf"/>
</dbReference>
<dbReference type="PANTHER" id="PTHR43180:SF66">
    <property type="entry name" value="SHORT-CHAIN DEHYDROGENASE_REDUCTASE FAMILY PROTEIN"/>
    <property type="match status" value="1"/>
</dbReference>
<evidence type="ECO:0000313" key="4">
    <source>
        <dbReference type="Proteomes" id="UP001165287"/>
    </source>
</evidence>
<accession>A0ABS7UVT3</accession>
<comment type="caution">
    <text evidence="3">The sequence shown here is derived from an EMBL/GenBank/DDBJ whole genome shotgun (WGS) entry which is preliminary data.</text>
</comment>
<evidence type="ECO:0000256" key="1">
    <source>
        <dbReference type="ARBA" id="ARBA00006484"/>
    </source>
</evidence>
<comment type="similarity">
    <text evidence="1">Belongs to the short-chain dehydrogenases/reductases (SDR) family.</text>
</comment>
<dbReference type="Gene3D" id="3.40.50.720">
    <property type="entry name" value="NAD(P)-binding Rossmann-like Domain"/>
    <property type="match status" value="1"/>
</dbReference>
<protein>
    <submittedName>
        <fullName evidence="3">SDR family NAD(P)-dependent oxidoreductase</fullName>
    </submittedName>
</protein>
<dbReference type="Pfam" id="PF00106">
    <property type="entry name" value="adh_short"/>
    <property type="match status" value="1"/>
</dbReference>
<dbReference type="SUPFAM" id="SSF51735">
    <property type="entry name" value="NAD(P)-binding Rossmann-fold domains"/>
    <property type="match status" value="1"/>
</dbReference>
<dbReference type="RefSeq" id="WP_224140461.1">
    <property type="nucleotide sequence ID" value="NZ_JAIQUM010000045.1"/>
</dbReference>
<evidence type="ECO:0000313" key="3">
    <source>
        <dbReference type="EMBL" id="MBZ5752050.1"/>
    </source>
</evidence>
<reference evidence="3" key="1">
    <citation type="submission" date="2024-05" db="EMBL/GenBank/DDBJ databases">
        <title>Metabacillus sp. nov., isolated from the rhizosphere soil of tomato plants.</title>
        <authorList>
            <person name="Ma R."/>
        </authorList>
    </citation>
    <scope>NUCLEOTIDE SEQUENCE</scope>
    <source>
        <strain evidence="3">DBTR6</strain>
    </source>
</reference>